<dbReference type="InterPro" id="IPR047187">
    <property type="entry name" value="SF1_C_Upf1"/>
</dbReference>
<evidence type="ECO:0000256" key="9">
    <source>
        <dbReference type="SAM" id="MobiDB-lite"/>
    </source>
</evidence>
<evidence type="ECO:0000256" key="7">
    <source>
        <dbReference type="ARBA" id="ARBA00022833"/>
    </source>
</evidence>
<dbReference type="Gene3D" id="2.60.40.10">
    <property type="entry name" value="Immunoglobulins"/>
    <property type="match status" value="1"/>
</dbReference>
<feature type="domain" description="NF-X1-type" evidence="10">
    <location>
        <begin position="1699"/>
        <end position="1717"/>
    </location>
</feature>
<evidence type="ECO:0000256" key="6">
    <source>
        <dbReference type="ARBA" id="ARBA00022806"/>
    </source>
</evidence>
<keyword evidence="6" id="KW-0347">Helicase</keyword>
<name>A0A7I4Y925_HAECO</name>
<proteinExistence type="predicted"/>
<keyword evidence="2" id="KW-0677">Repeat</keyword>
<dbReference type="GO" id="GO:0016787">
    <property type="term" value="F:hydrolase activity"/>
    <property type="evidence" value="ECO:0007669"/>
    <property type="project" value="UniProtKB-KW"/>
</dbReference>
<dbReference type="GO" id="GO:0031048">
    <property type="term" value="P:regulatory ncRNA-mediated heterochromatin formation"/>
    <property type="evidence" value="ECO:0007669"/>
    <property type="project" value="TreeGrafter"/>
</dbReference>
<evidence type="ECO:0000259" key="10">
    <source>
        <dbReference type="SMART" id="SM00438"/>
    </source>
</evidence>
<protein>
    <submittedName>
        <fullName evidence="12">ANK_REP_REGION domain-containing protein</fullName>
    </submittedName>
</protein>
<reference evidence="12" key="1">
    <citation type="submission" date="2020-12" db="UniProtKB">
        <authorList>
            <consortium name="WormBaseParasite"/>
        </authorList>
    </citation>
    <scope>IDENTIFICATION</scope>
    <source>
        <strain evidence="12">MHco3</strain>
    </source>
</reference>
<accession>A0A7I4Y925</accession>
<keyword evidence="11" id="KW-1185">Reference proteome</keyword>
<keyword evidence="8" id="KW-0067">ATP-binding</keyword>
<evidence type="ECO:0000256" key="2">
    <source>
        <dbReference type="ARBA" id="ARBA00022737"/>
    </source>
</evidence>
<dbReference type="InterPro" id="IPR041677">
    <property type="entry name" value="DNA2/NAM7_AAA_11"/>
</dbReference>
<dbReference type="Pfam" id="PF13087">
    <property type="entry name" value="AAA_12"/>
    <property type="match status" value="1"/>
</dbReference>
<dbReference type="SUPFAM" id="SSF49354">
    <property type="entry name" value="PapD-like"/>
    <property type="match status" value="1"/>
</dbReference>
<feature type="region of interest" description="Disordered" evidence="9">
    <location>
        <begin position="270"/>
        <end position="292"/>
    </location>
</feature>
<dbReference type="GO" id="GO:0008270">
    <property type="term" value="F:zinc ion binding"/>
    <property type="evidence" value="ECO:0007669"/>
    <property type="project" value="UniProtKB-KW"/>
</dbReference>
<feature type="compositionally biased region" description="Acidic residues" evidence="9">
    <location>
        <begin position="1101"/>
        <end position="1126"/>
    </location>
</feature>
<dbReference type="InterPro" id="IPR013783">
    <property type="entry name" value="Ig-like_fold"/>
</dbReference>
<feature type="domain" description="NF-X1-type" evidence="10">
    <location>
        <begin position="1673"/>
        <end position="1695"/>
    </location>
</feature>
<dbReference type="PANTHER" id="PTHR10887">
    <property type="entry name" value="DNA2/NAM7 HELICASE FAMILY"/>
    <property type="match status" value="1"/>
</dbReference>
<keyword evidence="1" id="KW-0479">Metal-binding</keyword>
<feature type="domain" description="NF-X1-type" evidence="10">
    <location>
        <begin position="1807"/>
        <end position="1830"/>
    </location>
</feature>
<feature type="domain" description="NF-X1-type" evidence="10">
    <location>
        <begin position="1926"/>
        <end position="1945"/>
    </location>
</feature>
<dbReference type="SUPFAM" id="SSF52540">
    <property type="entry name" value="P-loop containing nucleoside triphosphate hydrolases"/>
    <property type="match status" value="1"/>
</dbReference>
<dbReference type="Gene3D" id="3.40.50.300">
    <property type="entry name" value="P-loop containing nucleotide triphosphate hydrolases"/>
    <property type="match status" value="3"/>
</dbReference>
<feature type="compositionally biased region" description="Polar residues" evidence="9">
    <location>
        <begin position="281"/>
        <end position="292"/>
    </location>
</feature>
<dbReference type="FunFam" id="3.40.50.300:FF:000326">
    <property type="entry name" value="P-loop containing nucleoside triphosphate hydrolase"/>
    <property type="match status" value="1"/>
</dbReference>
<dbReference type="CDD" id="cd06008">
    <property type="entry name" value="NF-X1-zinc-finger"/>
    <property type="match status" value="3"/>
</dbReference>
<dbReference type="InterPro" id="IPR008962">
    <property type="entry name" value="PapD-like_sf"/>
</dbReference>
<keyword evidence="7" id="KW-0862">Zinc</keyword>
<dbReference type="InterPro" id="IPR000967">
    <property type="entry name" value="Znf_NFX1"/>
</dbReference>
<dbReference type="InterPro" id="IPR027417">
    <property type="entry name" value="P-loop_NTPase"/>
</dbReference>
<dbReference type="CDD" id="cd18808">
    <property type="entry name" value="SF1_C_Upf1"/>
    <property type="match status" value="1"/>
</dbReference>
<dbReference type="Pfam" id="PF13086">
    <property type="entry name" value="AAA_11"/>
    <property type="match status" value="2"/>
</dbReference>
<dbReference type="GO" id="GO:0004386">
    <property type="term" value="F:helicase activity"/>
    <property type="evidence" value="ECO:0007669"/>
    <property type="project" value="UniProtKB-KW"/>
</dbReference>
<dbReference type="InterPro" id="IPR041679">
    <property type="entry name" value="DNA2/NAM7-like_C"/>
</dbReference>
<dbReference type="Proteomes" id="UP000025227">
    <property type="component" value="Unplaced"/>
</dbReference>
<dbReference type="GO" id="GO:0031380">
    <property type="term" value="C:nuclear RNA-directed RNA polymerase complex"/>
    <property type="evidence" value="ECO:0007669"/>
    <property type="project" value="TreeGrafter"/>
</dbReference>
<keyword evidence="4" id="KW-0863">Zinc-finger</keyword>
<feature type="region of interest" description="Disordered" evidence="9">
    <location>
        <begin position="1098"/>
        <end position="1126"/>
    </location>
</feature>
<keyword evidence="5" id="KW-0378">Hydrolase</keyword>
<dbReference type="SMART" id="SM00438">
    <property type="entry name" value="ZnF_NFX"/>
    <property type="match status" value="6"/>
</dbReference>
<evidence type="ECO:0000256" key="4">
    <source>
        <dbReference type="ARBA" id="ARBA00022771"/>
    </source>
</evidence>
<dbReference type="InterPro" id="IPR045055">
    <property type="entry name" value="DNA2/NAM7-like"/>
</dbReference>
<dbReference type="PANTHER" id="PTHR10887:SF341">
    <property type="entry name" value="NFX1-TYPE ZINC FINGER-CONTAINING PROTEIN 1"/>
    <property type="match status" value="1"/>
</dbReference>
<organism evidence="11 12">
    <name type="scientific">Haemonchus contortus</name>
    <name type="common">Barber pole worm</name>
    <dbReference type="NCBI Taxonomy" id="6289"/>
    <lineage>
        <taxon>Eukaryota</taxon>
        <taxon>Metazoa</taxon>
        <taxon>Ecdysozoa</taxon>
        <taxon>Nematoda</taxon>
        <taxon>Chromadorea</taxon>
        <taxon>Rhabditida</taxon>
        <taxon>Rhabditina</taxon>
        <taxon>Rhabditomorpha</taxon>
        <taxon>Strongyloidea</taxon>
        <taxon>Trichostrongylidae</taxon>
        <taxon>Haemonchus</taxon>
    </lineage>
</organism>
<evidence type="ECO:0000313" key="12">
    <source>
        <dbReference type="WBParaSite" id="HCON_00065000-00001"/>
    </source>
</evidence>
<sequence>MSIKVERCAQRPPSAPANSSVHRVVSLVDKSIAFKVWITCRTRSYQVRPNQGFLEGGGTVALLVIPTSIRYPEASLRIDWIEADPSERDVRAAFRSANRSGHVIHPLNSKMVYTDEKFPTALLRAHTDPYTNMRRSWIFIKFGRKTPAIRDPDTVWSAISKIYDSLCFHRVMLEEAPLYYTMDSMDGEKIARELRNRLCGRKKGSFPVLLLIDDSGAHFSTFIKERFSNDLYVFEVQSQELADIAASTAEKPYKELDKWCNEFSSIIQENEKEQRAVPNTPDDTGSSKGTNDSVCSRQYDDIGVTAYDTLSADEPHMMERKEVDVCRETVSVPEVQGYYETSPSIASAGDVVEALKYARSNHLDAEFVTELAGPHIYNRLSSPFADILPNIYLMQLIYMSCSVMSHLRDVYESARHIICSVFSTRYIPTMCEFFGYPAINDSRKWNDDFSDFLVAIMDLFIVIDKYGYHGEEVWLAWTTYYDVLTKLPEAFWAEEVARDWLEQLAIELKHLGHYRPAQLTSTGEIRGRENRMKYKRQERQTSKQEPNMAPEQLIEQPLWQDCENRPPPCDFRTLSEVPVITDIYNAEKTYVRRAIVDGKYTDAEHYLDVQFRLFREDLVSPFRDGRGVYLMNGSSRFNRCAEDIDELTHGLLIFEVEKVLGLEVHFHDGVPLRYAMLTPQSISNPVLPRHLMFGQIVCLSSDGFHDDLHLAKIVERDTTEKNGVLGLSLLPEDGSLKKNCPYLLAEPNCYLEAYQHVLSVLKSFSKFQPLPMERYIVHGKVDVRKPLYMRFDESVEDIIDDSEILKYYTDLQADAKKTSEKSKHRVSQIKGKDALNCENISDVGGAWESPIVKRCGRVVNLEGQSHILIDGERYEVDKMLDEFKSSTLDESQRQAMIYALTNELAIIQGPPGTGKTFLGVEIARIILQNRVRWGIVEPILVVAYTNNAVDSFAELLLKKIRADKDKGYVLHDGPLGVRLGTKSESEFLKRSGCMRTDLVQDHKELNSEHLTDEFNSAMKRLRDAGRRLAEASFILYMFKRNLANYRVLTNYNVISESFRREFRAWQATHCDSSGNKLDDDETLACWLLEKVYTADTCGNDVPEDDVDEFEEDEEEDMSDSTEDEADGADTLDSLLEVVNQQAVNNDEAGDEVFLTERKWDILKKMAKGDEVKIGPVEKDVTLLSNRLKGYSCKNPTNKKPVDKTLVHECTEARDAIVRVKPMSLQEASDVKYVFSLSKQRRWELYMLWMQQLRDCARQLLPRLMDDYRAECETVKRVRNECHAEVLRHCLVVFATTTGAAKERGLLEKLRCPVVFVEEAAWILEARTLASLLPTVEHVVFIGDHQQLRPSPAVYELAHEYNMDISMFERLVKNGHPYKTLGVQHRMNTDITTNIIRPYFYPSVADDDTVLAYPDVPGMDKKCFFWMHEEPETTPVDALSRCNAHEVNMVVELVAYLQKQGIQSHEITIITAYSAQQIAMQETVITMFGRTADDQPSVAVETVDGFQGKENRIVIVSLVRSLMEGIGFLAVKNRITVALTRARHGMYVIGNLTYLADCSSFWRKLGLDMYKKRFAGSLLPIRCVRHGNVQSIEHPTEFATKSLEGGCMEICDTELPCGHKCPRRCHPIDDHDVFKCMQECLRRCKDERYRHPCQRRCSEPCGDCAHVVQIRLNCGHSTNVMCYASNKAVCHERCTKVLGCGHQCPSTCGKPCDMDCFEPVTLSNTICNHSWKVVCCERKASANCPMRCPKILSCGHDCEERCGQPCTTECNKLVRRRLDCGHIAHVPCHLSEKTEKCGEKVLRDLELCGHSVMMPCHSGTNPSFCPAICDKELSCGHKCVRRCGECFDAGECICGTICSKQLSCGHQCTKRCGEPCEPCTSPCLTSCKHQDCGKSDRSQILKYGRNCSQLCVLCPKLCDNSCQHRSCGNKCYEVCDVRPCEQPCTLRLPCGHGCLGVCGEDCPRLCGTCNKQAYVNMVEESLGAKATMAKIPRIIEVERCRHIFLVEVLDKHMKIAQDQSKALLCPHPSCHQPIIRIQRYAKLIKKKNLERYNQKIQVQGDIPRNTVIGAMSKCMNRLIAEQKEIFKILSNRRVSHRDLYVDVRNLLTDAHRSISKERLVKLELCDFWRDYSRCLVLVSRLMQLLVNAMPLKKSLKNLFELFREVLPQGAREAFVNEMRQLCDWLSNYGRTRLSGVVVPRARYLAIRSIFFSDMMEFGKLCRLQDKDLPNEAAAKLIQSCIQQFLAATPDRNYLELLDKFEDALASTLKEMGIVGKFNTRIQAGFELPDF</sequence>
<feature type="domain" description="NF-X1-type" evidence="10">
    <location>
        <begin position="1616"/>
        <end position="1637"/>
    </location>
</feature>
<dbReference type="GO" id="GO:0005694">
    <property type="term" value="C:chromosome"/>
    <property type="evidence" value="ECO:0007669"/>
    <property type="project" value="UniProtKB-ARBA"/>
</dbReference>
<evidence type="ECO:0000256" key="3">
    <source>
        <dbReference type="ARBA" id="ARBA00022741"/>
    </source>
</evidence>
<evidence type="ECO:0000313" key="11">
    <source>
        <dbReference type="Proteomes" id="UP000025227"/>
    </source>
</evidence>
<keyword evidence="3" id="KW-0547">Nucleotide-binding</keyword>
<dbReference type="OrthoDB" id="2423195at2759"/>
<evidence type="ECO:0000256" key="1">
    <source>
        <dbReference type="ARBA" id="ARBA00022723"/>
    </source>
</evidence>
<dbReference type="OMA" id="NAGNPKR"/>
<evidence type="ECO:0000256" key="5">
    <source>
        <dbReference type="ARBA" id="ARBA00022801"/>
    </source>
</evidence>
<dbReference type="GO" id="GO:0005524">
    <property type="term" value="F:ATP binding"/>
    <property type="evidence" value="ECO:0007669"/>
    <property type="project" value="UniProtKB-KW"/>
</dbReference>
<dbReference type="WBParaSite" id="HCON_00065000-00001">
    <property type="protein sequence ID" value="HCON_00065000-00001"/>
    <property type="gene ID" value="HCON_00065000"/>
</dbReference>
<evidence type="ECO:0000256" key="8">
    <source>
        <dbReference type="ARBA" id="ARBA00022840"/>
    </source>
</evidence>
<feature type="domain" description="NF-X1-type" evidence="10">
    <location>
        <begin position="1863"/>
        <end position="1884"/>
    </location>
</feature>